<evidence type="ECO:0000313" key="3">
    <source>
        <dbReference type="Proteomes" id="UP000719412"/>
    </source>
</evidence>
<name>A0A8J6HP02_TENMO</name>
<keyword evidence="3" id="KW-1185">Reference proteome</keyword>
<organism evidence="2 3">
    <name type="scientific">Tenebrio molitor</name>
    <name type="common">Yellow mealworm beetle</name>
    <dbReference type="NCBI Taxonomy" id="7067"/>
    <lineage>
        <taxon>Eukaryota</taxon>
        <taxon>Metazoa</taxon>
        <taxon>Ecdysozoa</taxon>
        <taxon>Arthropoda</taxon>
        <taxon>Hexapoda</taxon>
        <taxon>Insecta</taxon>
        <taxon>Pterygota</taxon>
        <taxon>Neoptera</taxon>
        <taxon>Endopterygota</taxon>
        <taxon>Coleoptera</taxon>
        <taxon>Polyphaga</taxon>
        <taxon>Cucujiformia</taxon>
        <taxon>Tenebrionidae</taxon>
        <taxon>Tenebrio</taxon>
    </lineage>
</organism>
<evidence type="ECO:0000256" key="1">
    <source>
        <dbReference type="SAM" id="MobiDB-lite"/>
    </source>
</evidence>
<dbReference type="AlphaFoldDB" id="A0A8J6HP02"/>
<dbReference type="Proteomes" id="UP000719412">
    <property type="component" value="Unassembled WGS sequence"/>
</dbReference>
<reference evidence="2" key="2">
    <citation type="submission" date="2021-08" db="EMBL/GenBank/DDBJ databases">
        <authorList>
            <person name="Eriksson T."/>
        </authorList>
    </citation>
    <scope>NUCLEOTIDE SEQUENCE</scope>
    <source>
        <strain evidence="2">Stoneville</strain>
        <tissue evidence="2">Whole head</tissue>
    </source>
</reference>
<reference evidence="2" key="1">
    <citation type="journal article" date="2020" name="J Insects Food Feed">
        <title>The yellow mealworm (Tenebrio molitor) genome: a resource for the emerging insects as food and feed industry.</title>
        <authorList>
            <person name="Eriksson T."/>
            <person name="Andere A."/>
            <person name="Kelstrup H."/>
            <person name="Emery V."/>
            <person name="Picard C."/>
        </authorList>
    </citation>
    <scope>NUCLEOTIDE SEQUENCE</scope>
    <source>
        <strain evidence="2">Stoneville</strain>
        <tissue evidence="2">Whole head</tissue>
    </source>
</reference>
<proteinExistence type="predicted"/>
<feature type="compositionally biased region" description="Polar residues" evidence="1">
    <location>
        <begin position="273"/>
        <end position="291"/>
    </location>
</feature>
<evidence type="ECO:0000313" key="2">
    <source>
        <dbReference type="EMBL" id="KAH0817038.1"/>
    </source>
</evidence>
<feature type="region of interest" description="Disordered" evidence="1">
    <location>
        <begin position="133"/>
        <end position="156"/>
    </location>
</feature>
<feature type="compositionally biased region" description="Basic and acidic residues" evidence="1">
    <location>
        <begin position="206"/>
        <end position="221"/>
    </location>
</feature>
<dbReference type="EMBL" id="JABDTM020020422">
    <property type="protein sequence ID" value="KAH0817038.1"/>
    <property type="molecule type" value="Genomic_DNA"/>
</dbReference>
<feature type="compositionally biased region" description="Basic and acidic residues" evidence="1">
    <location>
        <begin position="229"/>
        <end position="255"/>
    </location>
</feature>
<sequence>MRQIVFVVDHEDLKKFITKCKNILANSNPAYWLDQIAAQFRLEPTRWWSYETPYAPSLHDLEQALIKRYEDFEILTPSSQKKLLAPHITKAEFNGFCRMWLRDGHHFLEEPRHAANDMVPSAAFVVEHQTLNEPQDTTTGDAAGVPPQEAGGPRHAQDLHLDRCTQPLLEHEQLIDQKRDGDLEIPNAEQHPQQKPAERSGQPQPEPERFEPKKPPAEPAERSGQPEPEPERFEPKTPPEKPPAEPAERSGKQLDDDLQLPAAETTAEKHPQRQGNSHFQPLSHQNQTVNSSHDHHNHNTIQHLDDVNHDSQQHPVHNTRKKSHHENNLLMQNVDISADYCCHNRTQLFNNVNHNPQDLLLITIKNTRSRLNCGVRRNHNMIQPSKYVNDDPPNMVFVKLQNTKSSSASVTPTWWKPSTDGRSHYVDRLRPDNHHQHLLLEEGKSSVAPNRQKKLLTVQL</sequence>
<feature type="region of interest" description="Disordered" evidence="1">
    <location>
        <begin position="186"/>
        <end position="300"/>
    </location>
</feature>
<gene>
    <name evidence="2" type="ORF">GEV33_005754</name>
</gene>
<protein>
    <submittedName>
        <fullName evidence="2">Uncharacterized protein</fullName>
    </submittedName>
</protein>
<accession>A0A8J6HP02</accession>
<comment type="caution">
    <text evidence="2">The sequence shown here is derived from an EMBL/GenBank/DDBJ whole genome shotgun (WGS) entry which is preliminary data.</text>
</comment>